<reference evidence="2 3" key="1">
    <citation type="submission" date="2018-11" db="EMBL/GenBank/DDBJ databases">
        <title>Sequencing the genomes of 1000 actinobacteria strains.</title>
        <authorList>
            <person name="Klenk H.-P."/>
        </authorList>
    </citation>
    <scope>NUCLEOTIDE SEQUENCE [LARGE SCALE GENOMIC DNA]</scope>
    <source>
        <strain evidence="2 3">DSM 43634</strain>
    </source>
</reference>
<evidence type="ECO:0000313" key="2">
    <source>
        <dbReference type="EMBL" id="ROP29995.1"/>
    </source>
</evidence>
<evidence type="ECO:0000256" key="1">
    <source>
        <dbReference type="SAM" id="MobiDB-lite"/>
    </source>
</evidence>
<sequence length="213" mass="23396">MAMATWETQRMAPAIRLRRAPRCDTPFDDEREADPWWSPHQLALEWPRLPVATPTPSRQSPPARPTAASGVSADAKLAVRRFVHSCVEVLNGYRPATHLRRLAQPREAAAVVAQGVAAAHKVAQTRRRRLEPHPPGRFRARRPVPVAVVRSSLCEPRPGAVEAAAVLVVDDRTLAMAFRLEQRLPGSAAPLPRPGAPCPADDQAWLATVLRLI</sequence>
<dbReference type="EMBL" id="RJKL01000001">
    <property type="protein sequence ID" value="ROP29995.1"/>
    <property type="molecule type" value="Genomic_DNA"/>
</dbReference>
<proteinExistence type="predicted"/>
<dbReference type="Proteomes" id="UP000271683">
    <property type="component" value="Unassembled WGS sequence"/>
</dbReference>
<dbReference type="Pfam" id="PF20060">
    <property type="entry name" value="DUF6459"/>
    <property type="match status" value="1"/>
</dbReference>
<organism evidence="2 3">
    <name type="scientific">Couchioplanes caeruleus</name>
    <dbReference type="NCBI Taxonomy" id="56438"/>
    <lineage>
        <taxon>Bacteria</taxon>
        <taxon>Bacillati</taxon>
        <taxon>Actinomycetota</taxon>
        <taxon>Actinomycetes</taxon>
        <taxon>Micromonosporales</taxon>
        <taxon>Micromonosporaceae</taxon>
        <taxon>Couchioplanes</taxon>
    </lineage>
</organism>
<gene>
    <name evidence="2" type="ORF">EDD30_2826</name>
</gene>
<evidence type="ECO:0000313" key="3">
    <source>
        <dbReference type="Proteomes" id="UP000271683"/>
    </source>
</evidence>
<accession>A0A3N1GIF4</accession>
<protein>
    <submittedName>
        <fullName evidence="2">Uncharacterized protein</fullName>
    </submittedName>
</protein>
<dbReference type="RefSeq" id="WP_211277641.1">
    <property type="nucleotide sequence ID" value="NZ_RJKL01000001.1"/>
</dbReference>
<comment type="caution">
    <text evidence="2">The sequence shown here is derived from an EMBL/GenBank/DDBJ whole genome shotgun (WGS) entry which is preliminary data.</text>
</comment>
<dbReference type="AlphaFoldDB" id="A0A3N1GIF4"/>
<dbReference type="InterPro" id="IPR045596">
    <property type="entry name" value="DUF6459"/>
</dbReference>
<feature type="region of interest" description="Disordered" evidence="1">
    <location>
        <begin position="51"/>
        <end position="71"/>
    </location>
</feature>
<name>A0A3N1GIF4_9ACTN</name>